<name>A0A418X8R1_9PSED</name>
<accession>A0A418X8R1</accession>
<dbReference type="EMBL" id="QYUR01000008">
    <property type="protein sequence ID" value="RJG08857.1"/>
    <property type="molecule type" value="Genomic_DNA"/>
</dbReference>
<reference evidence="1 2" key="1">
    <citation type="submission" date="2018-09" db="EMBL/GenBank/DDBJ databases">
        <authorList>
            <person name="Zhu H."/>
        </authorList>
    </citation>
    <scope>NUCLEOTIDE SEQUENCE [LARGE SCALE GENOMIC DNA]</scope>
    <source>
        <strain evidence="1 2">K1S02-6</strain>
    </source>
</reference>
<keyword evidence="2" id="KW-1185">Reference proteome</keyword>
<comment type="caution">
    <text evidence="1">The sequence shown here is derived from an EMBL/GenBank/DDBJ whole genome shotgun (WGS) entry which is preliminary data.</text>
</comment>
<dbReference type="OrthoDB" id="7014575at2"/>
<dbReference type="AlphaFoldDB" id="A0A418X8R1"/>
<proteinExistence type="predicted"/>
<dbReference type="RefSeq" id="WP_119956656.1">
    <property type="nucleotide sequence ID" value="NZ_QYUR01000008.1"/>
</dbReference>
<dbReference type="Proteomes" id="UP000284021">
    <property type="component" value="Unassembled WGS sequence"/>
</dbReference>
<evidence type="ECO:0000313" key="2">
    <source>
        <dbReference type="Proteomes" id="UP000284021"/>
    </source>
</evidence>
<evidence type="ECO:0000313" key="1">
    <source>
        <dbReference type="EMBL" id="RJG08857.1"/>
    </source>
</evidence>
<organism evidence="1 2">
    <name type="scientific">Pseudomonas cavernicola</name>
    <dbReference type="NCBI Taxonomy" id="2320866"/>
    <lineage>
        <taxon>Bacteria</taxon>
        <taxon>Pseudomonadati</taxon>
        <taxon>Pseudomonadota</taxon>
        <taxon>Gammaproteobacteria</taxon>
        <taxon>Pseudomonadales</taxon>
        <taxon>Pseudomonadaceae</taxon>
        <taxon>Pseudomonas</taxon>
    </lineage>
</organism>
<gene>
    <name evidence="1" type="ORF">D3879_23670</name>
</gene>
<sequence>MQTLMFILGFIAFCAGIHSCLLQRSDHELEQAALLPFADDLEAARNMTAATGRLCERVVTPALEAAYDPDCYRLDA</sequence>
<protein>
    <submittedName>
        <fullName evidence="1">Uncharacterized protein</fullName>
    </submittedName>
</protein>